<dbReference type="SMART" id="SM00912">
    <property type="entry name" value="Haemagg_act"/>
    <property type="match status" value="1"/>
</dbReference>
<dbReference type="InterPro" id="IPR011050">
    <property type="entry name" value="Pectin_lyase_fold/virulence"/>
</dbReference>
<dbReference type="EMBL" id="LR130779">
    <property type="protein sequence ID" value="VDN63740.1"/>
    <property type="molecule type" value="Genomic_DNA"/>
</dbReference>
<dbReference type="InterPro" id="IPR010069">
    <property type="entry name" value="CdiA_FHA1_rpt"/>
</dbReference>
<dbReference type="Pfam" id="PF04830">
    <property type="entry name" value="DUF637"/>
    <property type="match status" value="1"/>
</dbReference>
<dbReference type="InterPro" id="IPR025157">
    <property type="entry name" value="Hemagglutinin_rpt"/>
</dbReference>
<dbReference type="InterPro" id="IPR008619">
    <property type="entry name" value="Filamentous_hemagglutn_rpt"/>
</dbReference>
<dbReference type="Pfam" id="PF13332">
    <property type="entry name" value="Fil_haemagg_2"/>
    <property type="match status" value="3"/>
</dbReference>
<name>A0A653B4Y6_ECTOL</name>
<reference evidence="1" key="1">
    <citation type="submission" date="2018-11" db="EMBL/GenBank/DDBJ databases">
        <authorList>
            <consortium name="Genoscope - CEA"/>
            <person name="William W."/>
        </authorList>
    </citation>
    <scope>NUCLEOTIDE SEQUENCE [LARGE SCALE GENOMIC DNA]</scope>
    <source>
        <strain evidence="1">T9AD</strain>
    </source>
</reference>
<dbReference type="CDD" id="cd20695">
    <property type="entry name" value="CdiA-CT_5T87E_Ct"/>
    <property type="match status" value="1"/>
</dbReference>
<proteinExistence type="predicted"/>
<sequence length="2240" mass="231995">MDVRSPLYQNIALIVAGVLFLNPIVATAAQLAVDQAAAGNTAVTQAQNGVPMVNIATPNGSGLSHNKFTDYNVGQQGLILNNSAQNVVQTQLGGYVVGNPNLKNGAAGLILNEVTGGNASQLRGYTEVAGRSAAVIVANPHGITCDGCGFINTPRVTLSTGSPVVEDGRLQRFDVDGGQISIEGAGLNAGNVDQFDLITRSAQINAELHAKKLNIITGRNDVDATTLAAAAKADDGSDKPMLAIDSSALGGMYAGAIRLVGTEQGVGVKLAGDMAASAGDIQIDANGKLSLARVAASNDLKLAAEEIELGADTYAGRNAVVSATGKTQVKDSLAAGNRVEIGGGELDNQGVVEAGVKADGTLVSDSALVLNSRSVTNRGELIARGNFEADVEVLDNSSGKLLSAGNANIQAAQLSNSQGQVIAQRNLELGGGALSNQDGEVLAAGELHVDAASLDNQSGAVAANAIDLKLSGALSNAQGLIESSQALALAVDSVQNRDGRLRALASSDKSAFQVGNLFDNDQGLVEIGNAAFALASGSLSNQGGTMRHLGSQGFELNLADLGNAGGRFSTNGELSLSADDWNNTSELQAERLTLNIGQFTQTATGQLISRQSITANGDNWVNDGVIATDGSLDLTLTGRYEGNGALRSLGDLTFKAASAEFGSDAEAKSGGAARFELSGQLLSRGRLTAAQDMSLALSSLDNRGTLGGAGLLRIEADSLRNEQGLVFSGADMTLRTASLVNLFGDIYSLGALDVARDEQGGNLDLLENRSASIESTRDMTLRSTVLHNRKEVFDWQLAQTYGGISVVCYDCGGDHHNVDYLATERFEARVEEDSAAARIHSGANLLLKGSEVANRYSTLSAAGDIDIDADSLENTGATLASVERVRRYNTGRVTDGTDERFRDNYIHPYNAQPLPKVLPTALARWSLVSDIQTETPIGVAAPGIIQAGGDVRVQATQPITNDSILAHNAPQAGAEQTLETTISSASQPLVVQLNPQLPANTAQQAVDPIALPSFGLPQGQNGLFRTNTDPGHRYLIETNPAFADLKQFVSSDYMLGLLGFENDVAQKRLGDGLYEQRLLEQAIAARTGKRYLDGFTNNDAQFRYLMDNAIASKDALNLSVGIGLSSAQVAALTHDIVWLEEREVNGEKVLVPVLYLAQVGDRLAPSGALIQGQDVALISGGSLNNSGTLRASENLSVTAASIGNSGLMQANDRLQLLATNSIRNAQGGIINGQDVSLIALTGDISNERTISQQSVEGKGYSQLTSVVDKAAGIEAGNDLQLLAGGDIQNIGGSLKAGGDAKLNAGGDVIIAAAAEEQGSMRKDRRHFWSTTSTTQHGSDVQVGGDLAVTAGQDIAVVASTVKADGDVLLDAGRDVTIAAAANESSSEYRYKRSGKKIDKEDSSVRQQAAVIDAGGDLDVLAEGNLILSASQLKSEGEAYLYAGEQLALLAAQNSDYYLYDMKKKGSWGSKKTQRDEVTTVRNVGSSITTGGDLTLVSEGDQLYQKARLESGNDLILDSGGSITFEAVKDLDQESHEKSSNSWAWTSAKGKGKTDETLKQSELIAQGDLVIQAVGGLKIDIKEVNRQSVSQTIDAMVKADPELAWLKEAEARGDVDWRQVKEVHDSFKYSHSGLGGPAAMVIAIVVAYLTAGAASGLAASVGSSAAGAAGAAGASTATAAAVGTAAQAATTAVVSSVASNAAISTINNRGNLGAVFKDVTSSDNLKGYATTAITAGFTSGMLDSAFGVKGDNINKVTKGFDLSKPGDIAKFGSYLGAQGAVQALTQTAIQGGSLGDNLQTALTAQVQHLLQASVFKNVGDFAEKANWAEGSPEKVALHAVIGGLLSEATGGDFKTGALAAGANELLIEQLSGVIKGDKRLEQTVSQLIGVAAATATGGDMTKAAELAKNATAYNRQLHEDEKQRIRELAQGDAEKEARLTAAACALVKCYAEYPESSVAYSSLKAMADLGGSDAMAVERQQLQTQQGLFNYSTQGLLSDKNVDAAKQYNNTYQVTTRAAGAGQAVLGGVGAVGTVVTAPASCATGVGCLATAAVGTMSVDAALAGTKQAFSGNPENTYLNEALQGLGLSPEAAMYAELALGLGAAKIGSVANAATASQASKEVVEAGSKATGAAGDSAGAMRRLDYEAAPYHGKVDNAVKSRAPINGQDALDTSIQVKPTSPRRVGVDYESKEFVVFDRTLDTTYHGHVRSWKDLHPDMQKALQQAGMADRKGNILVGGKQ</sequence>
<evidence type="ECO:0000313" key="1">
    <source>
        <dbReference type="EMBL" id="VDN63740.1"/>
    </source>
</evidence>
<dbReference type="Pfam" id="PF05860">
    <property type="entry name" value="TPS"/>
    <property type="match status" value="1"/>
</dbReference>
<dbReference type="InterPro" id="IPR008638">
    <property type="entry name" value="FhaB/CdiA-like_TPS"/>
</dbReference>
<protein>
    <submittedName>
        <fullName evidence="1">Uncharacterized protein</fullName>
    </submittedName>
</protein>
<dbReference type="SUPFAM" id="SSF51126">
    <property type="entry name" value="Pectin lyase-like"/>
    <property type="match status" value="1"/>
</dbReference>
<gene>
    <name evidence="1" type="ORF">POT9AD_2765</name>
</gene>
<organism evidence="1">
    <name type="scientific">Ectopseudomonas oleovorans</name>
    <name type="common">Pseudomonas oleovorans</name>
    <dbReference type="NCBI Taxonomy" id="301"/>
    <lineage>
        <taxon>Bacteria</taxon>
        <taxon>Pseudomonadati</taxon>
        <taxon>Pseudomonadota</taxon>
        <taxon>Gammaproteobacteria</taxon>
        <taxon>Pseudomonadales</taxon>
        <taxon>Pseudomonadaceae</taxon>
        <taxon>Ectopseudomonas</taxon>
    </lineage>
</organism>
<dbReference type="Gene3D" id="2.160.20.10">
    <property type="entry name" value="Single-stranded right-handed beta-helix, Pectin lyase-like"/>
    <property type="match status" value="1"/>
</dbReference>
<dbReference type="NCBIfam" id="TIGR01731">
    <property type="entry name" value="fil_hemag_20aa"/>
    <property type="match status" value="12"/>
</dbReference>
<dbReference type="Pfam" id="PF05594">
    <property type="entry name" value="Fil_haemagg"/>
    <property type="match status" value="6"/>
</dbReference>
<dbReference type="InterPro" id="IPR012334">
    <property type="entry name" value="Pectin_lyas_fold"/>
</dbReference>
<accession>A0A653B4Y6</accession>
<dbReference type="GO" id="GO:0003824">
    <property type="term" value="F:catalytic activity"/>
    <property type="evidence" value="ECO:0007669"/>
    <property type="project" value="UniProtKB-ARBA"/>
</dbReference>
<dbReference type="NCBIfam" id="TIGR01901">
    <property type="entry name" value="adhes_NPXG"/>
    <property type="match status" value="1"/>
</dbReference>
<dbReference type="InterPro" id="IPR006915">
    <property type="entry name" value="DUF637_hemagglutn_put"/>
</dbReference>